<sequence>MLGGHELRADVDANPTDDNFAEHDVQESVDFMPNSANSGEVSQTATASSSGSGGSPSGSPAVSSSDWAPSAAARDASSSLSGGVAMPISPARPADSLGPAPGERTPASSPDSDMLPGSSAASSSHAVSPGSSVDVFSDSADGVASAGTGLGSFVQPPPVASAAGPRTRLQHGIVQPKIITDGRIRYDKIRFANFCATGEPDNLQEALADPNWKMAMDDEFSALMHNNTWHLVPATHGRNVIDCKWVYKVKRKADGTIDRYKARLVAKGFKQRYGIDYEDTFSPVVKVATIHLVLALAISRNWKLRQLDVKNAFLHGVLEEEVYMRQPPGYEDHTCLDHVCKLDKALYGLKQAPRAWYARLSSKLSALGFRASKADTSLFFYNKGGVSIFMLIYVDDIVVVSSSDQAVDALLHDLGLSFALKDLGELHYFLGIEDALMIGGLQVALLCFWDQI</sequence>
<feature type="compositionally biased region" description="Basic and acidic residues" evidence="1">
    <location>
        <begin position="1"/>
        <end position="11"/>
    </location>
</feature>
<feature type="region of interest" description="Disordered" evidence="1">
    <location>
        <begin position="148"/>
        <end position="168"/>
    </location>
</feature>
<comment type="caution">
    <text evidence="3">The sequence shown here is derived from an EMBL/GenBank/DDBJ whole genome shotgun (WGS) entry which is preliminary data.</text>
</comment>
<dbReference type="InterPro" id="IPR013103">
    <property type="entry name" value="RVT_2"/>
</dbReference>
<dbReference type="Proteomes" id="UP001231189">
    <property type="component" value="Unassembled WGS sequence"/>
</dbReference>
<feature type="region of interest" description="Disordered" evidence="1">
    <location>
        <begin position="1"/>
        <end position="133"/>
    </location>
</feature>
<feature type="compositionally biased region" description="Polar residues" evidence="1">
    <location>
        <begin position="34"/>
        <end position="46"/>
    </location>
</feature>
<dbReference type="PANTHER" id="PTHR43383">
    <property type="entry name" value="NODULIN 6"/>
    <property type="match status" value="1"/>
</dbReference>
<dbReference type="PANTHER" id="PTHR43383:SF2">
    <property type="entry name" value="AMIDOHYDROLASE 2 FAMILY PROTEIN"/>
    <property type="match status" value="1"/>
</dbReference>
<evidence type="ECO:0000313" key="4">
    <source>
        <dbReference type="EMBL" id="KAK1605017.1"/>
    </source>
</evidence>
<feature type="compositionally biased region" description="Low complexity" evidence="1">
    <location>
        <begin position="116"/>
        <end position="133"/>
    </location>
</feature>
<dbReference type="EMBL" id="JAUUTY010000007">
    <property type="protein sequence ID" value="KAK1604909.1"/>
    <property type="molecule type" value="Genomic_DNA"/>
</dbReference>
<keyword evidence="5" id="KW-1185">Reference proteome</keyword>
<name>A0AAD8VFW9_LOLMU</name>
<reference evidence="3" key="1">
    <citation type="submission" date="2023-07" db="EMBL/GenBank/DDBJ databases">
        <title>A chromosome-level genome assembly of Lolium multiflorum.</title>
        <authorList>
            <person name="Chen Y."/>
            <person name="Copetti D."/>
            <person name="Kolliker R."/>
            <person name="Studer B."/>
        </authorList>
    </citation>
    <scope>NUCLEOTIDE SEQUENCE</scope>
    <source>
        <strain evidence="3">02402/16</strain>
        <tissue evidence="3">Leaf</tissue>
    </source>
</reference>
<dbReference type="EMBL" id="JAUUTY010000007">
    <property type="protein sequence ID" value="KAK1605017.1"/>
    <property type="molecule type" value="Genomic_DNA"/>
</dbReference>
<evidence type="ECO:0000259" key="2">
    <source>
        <dbReference type="Pfam" id="PF07727"/>
    </source>
</evidence>
<evidence type="ECO:0000256" key="1">
    <source>
        <dbReference type="SAM" id="MobiDB-lite"/>
    </source>
</evidence>
<feature type="compositionally biased region" description="Low complexity" evidence="1">
    <location>
        <begin position="57"/>
        <end position="81"/>
    </location>
</feature>
<dbReference type="InterPro" id="IPR043502">
    <property type="entry name" value="DNA/RNA_pol_sf"/>
</dbReference>
<protein>
    <recommendedName>
        <fullName evidence="2">Reverse transcriptase Ty1/copia-type domain-containing protein</fullName>
    </recommendedName>
</protein>
<dbReference type="SUPFAM" id="SSF56672">
    <property type="entry name" value="DNA/RNA polymerases"/>
    <property type="match status" value="1"/>
</dbReference>
<evidence type="ECO:0000313" key="5">
    <source>
        <dbReference type="Proteomes" id="UP001231189"/>
    </source>
</evidence>
<proteinExistence type="predicted"/>
<gene>
    <name evidence="3" type="ORF">QYE76_028582</name>
    <name evidence="4" type="ORF">QYE76_028690</name>
</gene>
<evidence type="ECO:0000313" key="3">
    <source>
        <dbReference type="EMBL" id="KAK1604909.1"/>
    </source>
</evidence>
<dbReference type="Pfam" id="PF07727">
    <property type="entry name" value="RVT_2"/>
    <property type="match status" value="1"/>
</dbReference>
<feature type="domain" description="Reverse transcriptase Ty1/copia-type" evidence="2">
    <location>
        <begin position="226"/>
        <end position="449"/>
    </location>
</feature>
<accession>A0AAD8VFW9</accession>
<organism evidence="3 5">
    <name type="scientific">Lolium multiflorum</name>
    <name type="common">Italian ryegrass</name>
    <name type="synonym">Lolium perenne subsp. multiflorum</name>
    <dbReference type="NCBI Taxonomy" id="4521"/>
    <lineage>
        <taxon>Eukaryota</taxon>
        <taxon>Viridiplantae</taxon>
        <taxon>Streptophyta</taxon>
        <taxon>Embryophyta</taxon>
        <taxon>Tracheophyta</taxon>
        <taxon>Spermatophyta</taxon>
        <taxon>Magnoliopsida</taxon>
        <taxon>Liliopsida</taxon>
        <taxon>Poales</taxon>
        <taxon>Poaceae</taxon>
        <taxon>BOP clade</taxon>
        <taxon>Pooideae</taxon>
        <taxon>Poodae</taxon>
        <taxon>Poeae</taxon>
        <taxon>Poeae Chloroplast Group 2 (Poeae type)</taxon>
        <taxon>Loliodinae</taxon>
        <taxon>Loliinae</taxon>
        <taxon>Lolium</taxon>
    </lineage>
</organism>
<dbReference type="AlphaFoldDB" id="A0AAD8VFW9"/>